<protein>
    <recommendedName>
        <fullName evidence="5">Elongator complex protein 2</fullName>
    </recommendedName>
</protein>
<feature type="repeat" description="WD" evidence="11">
    <location>
        <begin position="534"/>
        <end position="568"/>
    </location>
</feature>
<comment type="subcellular location">
    <subcellularLocation>
        <location evidence="2">Cytoplasm</location>
    </subcellularLocation>
    <subcellularLocation>
        <location evidence="1">Nucleus</location>
    </subcellularLocation>
</comment>
<gene>
    <name evidence="12" type="ORF">BDQ12DRAFT_675243</name>
</gene>
<dbReference type="Gene3D" id="2.130.10.10">
    <property type="entry name" value="YVTN repeat-like/Quinoprotein amine dehydrogenase"/>
    <property type="match status" value="4"/>
</dbReference>
<feature type="repeat" description="WD" evidence="11">
    <location>
        <begin position="110"/>
        <end position="149"/>
    </location>
</feature>
<evidence type="ECO:0000256" key="6">
    <source>
        <dbReference type="ARBA" id="ARBA00022490"/>
    </source>
</evidence>
<feature type="repeat" description="WD" evidence="11">
    <location>
        <begin position="217"/>
        <end position="254"/>
    </location>
</feature>
<keyword evidence="7 11" id="KW-0853">WD repeat</keyword>
<comment type="similarity">
    <text evidence="4">Belongs to the WD repeat ELP2 family.</text>
</comment>
<dbReference type="PROSITE" id="PS00678">
    <property type="entry name" value="WD_REPEATS_1"/>
    <property type="match status" value="1"/>
</dbReference>
<evidence type="ECO:0000256" key="1">
    <source>
        <dbReference type="ARBA" id="ARBA00004123"/>
    </source>
</evidence>
<keyword evidence="6" id="KW-0963">Cytoplasm</keyword>
<dbReference type="InterPro" id="IPR001680">
    <property type="entry name" value="WD40_rpt"/>
</dbReference>
<dbReference type="GO" id="GO:0005634">
    <property type="term" value="C:nucleus"/>
    <property type="evidence" value="ECO:0007669"/>
    <property type="project" value="UniProtKB-SubCell"/>
</dbReference>
<reference evidence="12 13" key="1">
    <citation type="journal article" date="2019" name="Nat. Ecol. Evol.">
        <title>Megaphylogeny resolves global patterns of mushroom evolution.</title>
        <authorList>
            <person name="Varga T."/>
            <person name="Krizsan K."/>
            <person name="Foldi C."/>
            <person name="Dima B."/>
            <person name="Sanchez-Garcia M."/>
            <person name="Sanchez-Ramirez S."/>
            <person name="Szollosi G.J."/>
            <person name="Szarkandi J.G."/>
            <person name="Papp V."/>
            <person name="Albert L."/>
            <person name="Andreopoulos W."/>
            <person name="Angelini C."/>
            <person name="Antonin V."/>
            <person name="Barry K.W."/>
            <person name="Bougher N.L."/>
            <person name="Buchanan P."/>
            <person name="Buyck B."/>
            <person name="Bense V."/>
            <person name="Catcheside P."/>
            <person name="Chovatia M."/>
            <person name="Cooper J."/>
            <person name="Damon W."/>
            <person name="Desjardin D."/>
            <person name="Finy P."/>
            <person name="Geml J."/>
            <person name="Haridas S."/>
            <person name="Hughes K."/>
            <person name="Justo A."/>
            <person name="Karasinski D."/>
            <person name="Kautmanova I."/>
            <person name="Kiss B."/>
            <person name="Kocsube S."/>
            <person name="Kotiranta H."/>
            <person name="LaButti K.M."/>
            <person name="Lechner B.E."/>
            <person name="Liimatainen K."/>
            <person name="Lipzen A."/>
            <person name="Lukacs Z."/>
            <person name="Mihaltcheva S."/>
            <person name="Morgado L.N."/>
            <person name="Niskanen T."/>
            <person name="Noordeloos M.E."/>
            <person name="Ohm R.A."/>
            <person name="Ortiz-Santana B."/>
            <person name="Ovrebo C."/>
            <person name="Racz N."/>
            <person name="Riley R."/>
            <person name="Savchenko A."/>
            <person name="Shiryaev A."/>
            <person name="Soop K."/>
            <person name="Spirin V."/>
            <person name="Szebenyi C."/>
            <person name="Tomsovsky M."/>
            <person name="Tulloss R.E."/>
            <person name="Uehling J."/>
            <person name="Grigoriev I.V."/>
            <person name="Vagvolgyi C."/>
            <person name="Papp T."/>
            <person name="Martin F.M."/>
            <person name="Miettinen O."/>
            <person name="Hibbett D.S."/>
            <person name="Nagy L.G."/>
        </authorList>
    </citation>
    <scope>NUCLEOTIDE SEQUENCE [LARGE SCALE GENOMIC DNA]</scope>
    <source>
        <strain evidence="12 13">CBS 166.37</strain>
    </source>
</reference>
<dbReference type="InterPro" id="IPR036322">
    <property type="entry name" value="WD40_repeat_dom_sf"/>
</dbReference>
<evidence type="ECO:0000256" key="4">
    <source>
        <dbReference type="ARBA" id="ARBA00005881"/>
    </source>
</evidence>
<dbReference type="InterPro" id="IPR037289">
    <property type="entry name" value="Elp2"/>
</dbReference>
<dbReference type="GO" id="GO:0002098">
    <property type="term" value="P:tRNA wobble uridine modification"/>
    <property type="evidence" value="ECO:0007669"/>
    <property type="project" value="InterPro"/>
</dbReference>
<evidence type="ECO:0000256" key="7">
    <source>
        <dbReference type="ARBA" id="ARBA00022574"/>
    </source>
</evidence>
<evidence type="ECO:0000256" key="9">
    <source>
        <dbReference type="ARBA" id="ARBA00022737"/>
    </source>
</evidence>
<dbReference type="InterPro" id="IPR020472">
    <property type="entry name" value="WD40_PAC1"/>
</dbReference>
<dbReference type="InterPro" id="IPR015943">
    <property type="entry name" value="WD40/YVTN_repeat-like_dom_sf"/>
</dbReference>
<name>A0A5C3MGR9_9AGAR</name>
<dbReference type="PROSITE" id="PS50294">
    <property type="entry name" value="WD_REPEATS_REGION"/>
    <property type="match status" value="4"/>
</dbReference>
<organism evidence="12 13">
    <name type="scientific">Crucibulum laeve</name>
    <dbReference type="NCBI Taxonomy" id="68775"/>
    <lineage>
        <taxon>Eukaryota</taxon>
        <taxon>Fungi</taxon>
        <taxon>Dikarya</taxon>
        <taxon>Basidiomycota</taxon>
        <taxon>Agaricomycotina</taxon>
        <taxon>Agaricomycetes</taxon>
        <taxon>Agaricomycetidae</taxon>
        <taxon>Agaricales</taxon>
        <taxon>Agaricineae</taxon>
        <taxon>Nidulariaceae</taxon>
        <taxon>Crucibulum</taxon>
    </lineage>
</organism>
<dbReference type="AlphaFoldDB" id="A0A5C3MGR9"/>
<dbReference type="PANTHER" id="PTHR44111">
    <property type="entry name" value="ELONGATOR COMPLEX PROTEIN 2"/>
    <property type="match status" value="1"/>
</dbReference>
<dbReference type="PRINTS" id="PR00320">
    <property type="entry name" value="GPROTEINBRPT"/>
</dbReference>
<dbReference type="PANTHER" id="PTHR44111:SF1">
    <property type="entry name" value="ELONGATOR COMPLEX PROTEIN 2"/>
    <property type="match status" value="1"/>
</dbReference>
<feature type="repeat" description="WD" evidence="11">
    <location>
        <begin position="16"/>
        <end position="47"/>
    </location>
</feature>
<sequence>MHWRKYRSQWKSTGKVHAHANAISSLCTFKDYVVSGASDSLVKIWRVVHKDDADDFTIDQVLALQGRYALSLALSVLPKTDVFVLATAGTDTSVQLWLRSGEIFTHSSTLAGHEDWIRSLAFKSPDEEDAPLVLASGSQDATIRLWNIEPWRREMAIQSQQTGSIEDELLDTFETALGDVGDTEEGTRQISLKRHILTIKSEQSIAQQFSVTFDALLVGHEAGVTSLSWRPSSLSNRTSTLLSTSTDSSLILWSPSTFLSHSHNGGTSIWVNRQRFGDIGGQRLGGFVGGSWANGSRDALAWGWAGGWRRWRCANSDEESNESWTELGAISGHSGPVKGLDWSPGGEYIISAGVDQTTRIHGAIPTNAPVSLSWHELSRPQVHGYDLLNVSFVDSLRFVSIADEKVARVFEAPQDFVDLIQTLQIANVVEHTRIRPVTASVPPLGLSNKASAVENNNAGSIAEKPTRRPFEGELALSTLWPEVEKIFGHGYESITLGVSNSRRFIATACKATSPEHAVIRVYDTATYKQIGQPLQGHTLSVTRIAFSPDDKLVLSVSRDRSWRLFGLQESGEYLPIAADKSHGRIIWDCTWASEGDIFATASRDKTACDRVTEMLHNRSDYL</sequence>
<proteinExistence type="inferred from homology"/>
<dbReference type="GO" id="GO:0005737">
    <property type="term" value="C:cytoplasm"/>
    <property type="evidence" value="ECO:0007669"/>
    <property type="project" value="UniProtKB-SubCell"/>
</dbReference>
<evidence type="ECO:0000256" key="10">
    <source>
        <dbReference type="ARBA" id="ARBA00023242"/>
    </source>
</evidence>
<keyword evidence="13" id="KW-1185">Reference proteome</keyword>
<feature type="repeat" description="WD" evidence="11">
    <location>
        <begin position="330"/>
        <end position="360"/>
    </location>
</feature>
<evidence type="ECO:0000256" key="5">
    <source>
        <dbReference type="ARBA" id="ARBA00020267"/>
    </source>
</evidence>
<keyword evidence="9" id="KW-0677">Repeat</keyword>
<dbReference type="STRING" id="68775.A0A5C3MGR9"/>
<comment type="pathway">
    <text evidence="3">tRNA modification; 5-methoxycarbonylmethyl-2-thiouridine-tRNA biosynthesis.</text>
</comment>
<dbReference type="EMBL" id="ML213591">
    <property type="protein sequence ID" value="TFK43596.1"/>
    <property type="molecule type" value="Genomic_DNA"/>
</dbReference>
<keyword evidence="8" id="KW-0819">tRNA processing</keyword>
<keyword evidence="10" id="KW-0539">Nucleus</keyword>
<dbReference type="OrthoDB" id="27911at2759"/>
<dbReference type="SUPFAM" id="SSF50978">
    <property type="entry name" value="WD40 repeat-like"/>
    <property type="match status" value="1"/>
</dbReference>
<evidence type="ECO:0000256" key="8">
    <source>
        <dbReference type="ARBA" id="ARBA00022694"/>
    </source>
</evidence>
<dbReference type="SMART" id="SM00320">
    <property type="entry name" value="WD40"/>
    <property type="match status" value="8"/>
</dbReference>
<accession>A0A5C3MGR9</accession>
<evidence type="ECO:0000313" key="13">
    <source>
        <dbReference type="Proteomes" id="UP000308652"/>
    </source>
</evidence>
<dbReference type="InterPro" id="IPR019775">
    <property type="entry name" value="WD40_repeat_CS"/>
</dbReference>
<dbReference type="Proteomes" id="UP000308652">
    <property type="component" value="Unassembled WGS sequence"/>
</dbReference>
<dbReference type="GO" id="GO:0033588">
    <property type="term" value="C:elongator holoenzyme complex"/>
    <property type="evidence" value="ECO:0007669"/>
    <property type="project" value="InterPro"/>
</dbReference>
<evidence type="ECO:0000256" key="3">
    <source>
        <dbReference type="ARBA" id="ARBA00005043"/>
    </source>
</evidence>
<dbReference type="UniPathway" id="UPA00988"/>
<evidence type="ECO:0000313" key="12">
    <source>
        <dbReference type="EMBL" id="TFK43596.1"/>
    </source>
</evidence>
<evidence type="ECO:0000256" key="11">
    <source>
        <dbReference type="PROSITE-ProRule" id="PRU00221"/>
    </source>
</evidence>
<dbReference type="Pfam" id="PF00400">
    <property type="entry name" value="WD40"/>
    <property type="match status" value="6"/>
</dbReference>
<evidence type="ECO:0000256" key="2">
    <source>
        <dbReference type="ARBA" id="ARBA00004496"/>
    </source>
</evidence>
<dbReference type="PROSITE" id="PS50082">
    <property type="entry name" value="WD_REPEATS_2"/>
    <property type="match status" value="5"/>
</dbReference>